<reference evidence="3" key="1">
    <citation type="journal article" date="2014" name="Proc. Natl. Acad. Sci. U.S.A.">
        <title>Extensive sampling of basidiomycete genomes demonstrates inadequacy of the white-rot/brown-rot paradigm for wood decay fungi.</title>
        <authorList>
            <person name="Riley R."/>
            <person name="Salamov A.A."/>
            <person name="Brown D.W."/>
            <person name="Nagy L.G."/>
            <person name="Floudas D."/>
            <person name="Held B.W."/>
            <person name="Levasseur A."/>
            <person name="Lombard V."/>
            <person name="Morin E."/>
            <person name="Otillar R."/>
            <person name="Lindquist E.A."/>
            <person name="Sun H."/>
            <person name="LaButti K.M."/>
            <person name="Schmutz J."/>
            <person name="Jabbour D."/>
            <person name="Luo H."/>
            <person name="Baker S.E."/>
            <person name="Pisabarro A.G."/>
            <person name="Walton J.D."/>
            <person name="Blanchette R.A."/>
            <person name="Henrissat B."/>
            <person name="Martin F."/>
            <person name="Cullen D."/>
            <person name="Hibbett D.S."/>
            <person name="Grigoriev I.V."/>
        </authorList>
    </citation>
    <scope>NUCLEOTIDE SEQUENCE [LARGE SCALE GENOMIC DNA]</scope>
    <source>
        <strain evidence="3">FD-172 SS1</strain>
    </source>
</reference>
<evidence type="ECO:0000313" key="3">
    <source>
        <dbReference type="Proteomes" id="UP000027195"/>
    </source>
</evidence>
<dbReference type="Proteomes" id="UP000027195">
    <property type="component" value="Unassembled WGS sequence"/>
</dbReference>
<dbReference type="SMART" id="SM00256">
    <property type="entry name" value="FBOX"/>
    <property type="match status" value="1"/>
</dbReference>
<dbReference type="Gene3D" id="1.20.1280.50">
    <property type="match status" value="1"/>
</dbReference>
<gene>
    <name evidence="2" type="ORF">BOTBODRAFT_27758</name>
</gene>
<dbReference type="AlphaFoldDB" id="A0A067N9B8"/>
<dbReference type="STRING" id="930990.A0A067N9B8"/>
<protein>
    <recommendedName>
        <fullName evidence="1">F-box domain-containing protein</fullName>
    </recommendedName>
</protein>
<dbReference type="OrthoDB" id="550575at2759"/>
<proteinExistence type="predicted"/>
<evidence type="ECO:0000259" key="1">
    <source>
        <dbReference type="PROSITE" id="PS50181"/>
    </source>
</evidence>
<dbReference type="EMBL" id="KL198018">
    <property type="protein sequence ID" value="KDQ20336.1"/>
    <property type="molecule type" value="Genomic_DNA"/>
</dbReference>
<dbReference type="Pfam" id="PF00646">
    <property type="entry name" value="F-box"/>
    <property type="match status" value="1"/>
</dbReference>
<dbReference type="InterPro" id="IPR001810">
    <property type="entry name" value="F-box_dom"/>
</dbReference>
<dbReference type="SUPFAM" id="SSF81383">
    <property type="entry name" value="F-box domain"/>
    <property type="match status" value="1"/>
</dbReference>
<dbReference type="PROSITE" id="PS50181">
    <property type="entry name" value="FBOX"/>
    <property type="match status" value="1"/>
</dbReference>
<dbReference type="InParanoid" id="A0A067N9B8"/>
<dbReference type="SUPFAM" id="SSF50978">
    <property type="entry name" value="WD40 repeat-like"/>
    <property type="match status" value="1"/>
</dbReference>
<keyword evidence="3" id="KW-1185">Reference proteome</keyword>
<dbReference type="InterPro" id="IPR015943">
    <property type="entry name" value="WD40/YVTN_repeat-like_dom_sf"/>
</dbReference>
<dbReference type="Gene3D" id="2.130.10.10">
    <property type="entry name" value="YVTN repeat-like/Quinoprotein amine dehydrogenase"/>
    <property type="match status" value="1"/>
</dbReference>
<feature type="domain" description="F-box" evidence="1">
    <location>
        <begin position="1"/>
        <end position="47"/>
    </location>
</feature>
<dbReference type="HOGENOM" id="CLU_021592_0_0_1"/>
<evidence type="ECO:0000313" key="2">
    <source>
        <dbReference type="EMBL" id="KDQ20336.1"/>
    </source>
</evidence>
<sequence length="500" mass="55538">MLSTLPPEVILQILSHLPVYSLPLLRALSSSWKDFLDLHESTIYRSAAFLHAIASPGSSLEDSKGTHVLPWLDDVNDWKSFCRKHVGLEKAWTGKAVATKRSIDLAIANDVHRVKIDEEQRTVICTNRHGGLQVMCALQSTLLWSLPPIYVVPYSHLEYSHGFIVFNRHGRDLEVWQRETDRGTPDLIPRPDAAQLMFQEGVSLDQPAARGRYRPFAVLTNPTATRAYRLVYPHLLVASQFAQEAYIWHIPTSSLIQTLAITTPEHFYAVDYVEISNDHAFFCSAGGLFVYSRQTGTVVFEVPSQGSSLFDGALSRVWELGFQSSPDLSTRGSSIIILESHSLVPLPKEYVFRAMNTGFATVHVSPCGRDLVAVSRRGLMIYVRDFTEPRDPKCPAHALYLGSGVVYMAYDGSRIAVCTAEGLYCITLDSSHSAAVPLLPRNVRTHSFPSSSVQTLELLDVSALGEVTCLQLTPTSLWLTGGQPTNPTRDICYVDFTQSQ</sequence>
<dbReference type="InterPro" id="IPR036322">
    <property type="entry name" value="WD40_repeat_dom_sf"/>
</dbReference>
<organism evidence="2 3">
    <name type="scientific">Botryobasidium botryosum (strain FD-172 SS1)</name>
    <dbReference type="NCBI Taxonomy" id="930990"/>
    <lineage>
        <taxon>Eukaryota</taxon>
        <taxon>Fungi</taxon>
        <taxon>Dikarya</taxon>
        <taxon>Basidiomycota</taxon>
        <taxon>Agaricomycotina</taxon>
        <taxon>Agaricomycetes</taxon>
        <taxon>Cantharellales</taxon>
        <taxon>Botryobasidiaceae</taxon>
        <taxon>Botryobasidium</taxon>
    </lineage>
</organism>
<name>A0A067N9B8_BOTB1</name>
<dbReference type="InterPro" id="IPR036047">
    <property type="entry name" value="F-box-like_dom_sf"/>
</dbReference>
<accession>A0A067N9B8</accession>